<feature type="transmembrane region" description="Helical" evidence="1">
    <location>
        <begin position="44"/>
        <end position="65"/>
    </location>
</feature>
<keyword evidence="1" id="KW-0472">Membrane</keyword>
<name>A0ABU6J991_9BURK</name>
<feature type="transmembrane region" description="Helical" evidence="1">
    <location>
        <begin position="72"/>
        <end position="92"/>
    </location>
</feature>
<keyword evidence="1" id="KW-1133">Transmembrane helix</keyword>
<accession>A0ABU6J991</accession>
<dbReference type="Pfam" id="PF03203">
    <property type="entry name" value="MerC"/>
    <property type="match status" value="1"/>
</dbReference>
<protein>
    <submittedName>
        <fullName evidence="2">MerC domain-containing protein</fullName>
    </submittedName>
</protein>
<organism evidence="2 3">
    <name type="scientific">Noviherbaspirillum album</name>
    <dbReference type="NCBI Taxonomy" id="3080276"/>
    <lineage>
        <taxon>Bacteria</taxon>
        <taxon>Pseudomonadati</taxon>
        <taxon>Pseudomonadota</taxon>
        <taxon>Betaproteobacteria</taxon>
        <taxon>Burkholderiales</taxon>
        <taxon>Oxalobacteraceae</taxon>
        <taxon>Noviherbaspirillum</taxon>
    </lineage>
</organism>
<evidence type="ECO:0000256" key="1">
    <source>
        <dbReference type="SAM" id="Phobius"/>
    </source>
</evidence>
<dbReference type="Proteomes" id="UP001352263">
    <property type="component" value="Unassembled WGS sequence"/>
</dbReference>
<evidence type="ECO:0000313" key="2">
    <source>
        <dbReference type="EMBL" id="MEC4720075.1"/>
    </source>
</evidence>
<dbReference type="InterPro" id="IPR004891">
    <property type="entry name" value="Mercury-R_MerC"/>
</dbReference>
<dbReference type="EMBL" id="JAWIIV010000009">
    <property type="protein sequence ID" value="MEC4720075.1"/>
    <property type="molecule type" value="Genomic_DNA"/>
</dbReference>
<proteinExistence type="predicted"/>
<keyword evidence="1" id="KW-0812">Transmembrane</keyword>
<dbReference type="RefSeq" id="WP_326506790.1">
    <property type="nucleotide sequence ID" value="NZ_JAWIIV010000009.1"/>
</dbReference>
<sequence>MDKIIAGADYCGMTASVICLVHCIGTPLFLILFPMLGLAEGDEFLHRVMAILVVVPALLAILPGFKKHRNRSVLLTGSAGLVCFISSVLFIGPRYGEVAELVFATIGGLLLFMTHFRNHRFCRRCINGTGR</sequence>
<gene>
    <name evidence="2" type="ORF">RY831_13005</name>
</gene>
<keyword evidence="3" id="KW-1185">Reference proteome</keyword>
<feature type="transmembrane region" description="Helical" evidence="1">
    <location>
        <begin position="12"/>
        <end position="38"/>
    </location>
</feature>
<feature type="transmembrane region" description="Helical" evidence="1">
    <location>
        <begin position="98"/>
        <end position="116"/>
    </location>
</feature>
<reference evidence="2 3" key="1">
    <citation type="submission" date="2023-10" db="EMBL/GenBank/DDBJ databases">
        <title>Noviherbaspirillum sp. CPCC 100848 genome assembly.</title>
        <authorList>
            <person name="Li X.Y."/>
            <person name="Fang X.M."/>
        </authorList>
    </citation>
    <scope>NUCLEOTIDE SEQUENCE [LARGE SCALE GENOMIC DNA]</scope>
    <source>
        <strain evidence="2 3">CPCC 100848</strain>
    </source>
</reference>
<comment type="caution">
    <text evidence="2">The sequence shown here is derived from an EMBL/GenBank/DDBJ whole genome shotgun (WGS) entry which is preliminary data.</text>
</comment>
<evidence type="ECO:0000313" key="3">
    <source>
        <dbReference type="Proteomes" id="UP001352263"/>
    </source>
</evidence>